<proteinExistence type="predicted"/>
<feature type="compositionally biased region" description="Low complexity" evidence="1">
    <location>
        <begin position="266"/>
        <end position="281"/>
    </location>
</feature>
<protein>
    <submittedName>
        <fullName evidence="2">Uncharacterized protein</fullName>
    </submittedName>
</protein>
<feature type="compositionally biased region" description="Basic residues" evidence="1">
    <location>
        <begin position="60"/>
        <end position="69"/>
    </location>
</feature>
<name>A0A0C3CBP3_HEBCY</name>
<feature type="region of interest" description="Disordered" evidence="1">
    <location>
        <begin position="239"/>
        <end position="281"/>
    </location>
</feature>
<feature type="region of interest" description="Disordered" evidence="1">
    <location>
        <begin position="43"/>
        <end position="87"/>
    </location>
</feature>
<reference evidence="3" key="2">
    <citation type="submission" date="2015-01" db="EMBL/GenBank/DDBJ databases">
        <title>Evolutionary Origins and Diversification of the Mycorrhizal Mutualists.</title>
        <authorList>
            <consortium name="DOE Joint Genome Institute"/>
            <consortium name="Mycorrhizal Genomics Consortium"/>
            <person name="Kohler A."/>
            <person name="Kuo A."/>
            <person name="Nagy L.G."/>
            <person name="Floudas D."/>
            <person name="Copeland A."/>
            <person name="Barry K.W."/>
            <person name="Cichocki N."/>
            <person name="Veneault-Fourrey C."/>
            <person name="LaButti K."/>
            <person name="Lindquist E.A."/>
            <person name="Lipzen A."/>
            <person name="Lundell T."/>
            <person name="Morin E."/>
            <person name="Murat C."/>
            <person name="Riley R."/>
            <person name="Ohm R."/>
            <person name="Sun H."/>
            <person name="Tunlid A."/>
            <person name="Henrissat B."/>
            <person name="Grigoriev I.V."/>
            <person name="Hibbett D.S."/>
            <person name="Martin F."/>
        </authorList>
    </citation>
    <scope>NUCLEOTIDE SEQUENCE [LARGE SCALE GENOMIC DNA]</scope>
    <source>
        <strain evidence="3">h7</strain>
    </source>
</reference>
<dbReference type="HOGENOM" id="CLU_676250_0_0_1"/>
<keyword evidence="3" id="KW-1185">Reference proteome</keyword>
<feature type="compositionally biased region" description="Polar residues" evidence="1">
    <location>
        <begin position="169"/>
        <end position="181"/>
    </location>
</feature>
<evidence type="ECO:0000313" key="3">
    <source>
        <dbReference type="Proteomes" id="UP000053424"/>
    </source>
</evidence>
<feature type="region of interest" description="Disordered" evidence="1">
    <location>
        <begin position="110"/>
        <end position="193"/>
    </location>
</feature>
<sequence length="407" mass="44097">MVCTKRSLRKSGRLFSFSGASAPGVPVAGAPGVPRELTAEQLAGTINGETRPANGNPPRTARRPRRPRRTPSQMSVTSLPPYNKEPGEEELVIFRGRDMEDATMPAAIVRSSADDDGESMSSQDQSQVSRYSPMPTSPHNMPLLHNDGTEGDLSLQSLTSQGEDRTRNNIDTGPHETSSLHNGPADPRGEAPPYFEVVDLNERLESPEPTLASPSTSPEPHRPRRSGFRNLLNRMSIISHGTGHNRTDSGHSAISSSISHGHEPSAARSGHRASPSSSGSLLSASMFRTLSRQRSTHTLSSNRLNSPSLISLNSISPPLTHTVTRTEYTYPKTGPTAEQLVVISSRESFARFGVPYGPDAVAFAAHLLGRTCCLPRASILPFLKRHLHVRPPGLRHLDFVQRVTSQS</sequence>
<dbReference type="AlphaFoldDB" id="A0A0C3CBP3"/>
<evidence type="ECO:0000256" key="1">
    <source>
        <dbReference type="SAM" id="MobiDB-lite"/>
    </source>
</evidence>
<reference evidence="2 3" key="1">
    <citation type="submission" date="2014-04" db="EMBL/GenBank/DDBJ databases">
        <authorList>
            <consortium name="DOE Joint Genome Institute"/>
            <person name="Kuo A."/>
            <person name="Gay G."/>
            <person name="Dore J."/>
            <person name="Kohler A."/>
            <person name="Nagy L.G."/>
            <person name="Floudas D."/>
            <person name="Copeland A."/>
            <person name="Barry K.W."/>
            <person name="Cichocki N."/>
            <person name="Veneault-Fourrey C."/>
            <person name="LaButti K."/>
            <person name="Lindquist E.A."/>
            <person name="Lipzen A."/>
            <person name="Lundell T."/>
            <person name="Morin E."/>
            <person name="Murat C."/>
            <person name="Sun H."/>
            <person name="Tunlid A."/>
            <person name="Henrissat B."/>
            <person name="Grigoriev I.V."/>
            <person name="Hibbett D.S."/>
            <person name="Martin F."/>
            <person name="Nordberg H.P."/>
            <person name="Cantor M.N."/>
            <person name="Hua S.X."/>
        </authorList>
    </citation>
    <scope>NUCLEOTIDE SEQUENCE [LARGE SCALE GENOMIC DNA]</scope>
    <source>
        <strain evidence="3">h7</strain>
    </source>
</reference>
<organism evidence="2 3">
    <name type="scientific">Hebeloma cylindrosporum</name>
    <dbReference type="NCBI Taxonomy" id="76867"/>
    <lineage>
        <taxon>Eukaryota</taxon>
        <taxon>Fungi</taxon>
        <taxon>Dikarya</taxon>
        <taxon>Basidiomycota</taxon>
        <taxon>Agaricomycotina</taxon>
        <taxon>Agaricomycetes</taxon>
        <taxon>Agaricomycetidae</taxon>
        <taxon>Agaricales</taxon>
        <taxon>Agaricineae</taxon>
        <taxon>Hymenogastraceae</taxon>
        <taxon>Hebeloma</taxon>
    </lineage>
</organism>
<feature type="region of interest" description="Disordered" evidence="1">
    <location>
        <begin position="292"/>
        <end position="311"/>
    </location>
</feature>
<feature type="compositionally biased region" description="Polar residues" evidence="1">
    <location>
        <begin position="119"/>
        <end position="130"/>
    </location>
</feature>
<dbReference type="STRING" id="686832.A0A0C3CBP3"/>
<accession>A0A0C3CBP3</accession>
<feature type="compositionally biased region" description="Low complexity" evidence="1">
    <location>
        <begin position="250"/>
        <end position="259"/>
    </location>
</feature>
<dbReference type="OrthoDB" id="2804493at2759"/>
<feature type="compositionally biased region" description="Low complexity" evidence="1">
    <location>
        <begin position="299"/>
        <end position="311"/>
    </location>
</feature>
<dbReference type="EMBL" id="KN831780">
    <property type="protein sequence ID" value="KIM41639.1"/>
    <property type="molecule type" value="Genomic_DNA"/>
</dbReference>
<evidence type="ECO:0000313" key="2">
    <source>
        <dbReference type="EMBL" id="KIM41639.1"/>
    </source>
</evidence>
<dbReference type="Proteomes" id="UP000053424">
    <property type="component" value="Unassembled WGS sequence"/>
</dbReference>
<feature type="region of interest" description="Disordered" evidence="1">
    <location>
        <begin position="206"/>
        <end position="227"/>
    </location>
</feature>
<gene>
    <name evidence="2" type="ORF">M413DRAFT_152956</name>
</gene>